<dbReference type="AlphaFoldDB" id="A0A509MHX5"/>
<organism evidence="1 2">
    <name type="scientific">Propionibacterium freudenreichii</name>
    <dbReference type="NCBI Taxonomy" id="1744"/>
    <lineage>
        <taxon>Bacteria</taxon>
        <taxon>Bacillati</taxon>
        <taxon>Actinomycetota</taxon>
        <taxon>Actinomycetes</taxon>
        <taxon>Propionibacteriales</taxon>
        <taxon>Propionibacteriaceae</taxon>
        <taxon>Propionibacterium</taxon>
    </lineage>
</organism>
<sequence length="112" mass="11996">MDSSSDRGASSRWLDLVRVPHLEGVEGNETVRGSVSPLTFRTSSAGNRPCPDLKPMNSWDLRPGIVVGTFSSMVGASSALTIDSIVSGCWVVFRMRQRTPVVCSITNGGVLK</sequence>
<protein>
    <submittedName>
        <fullName evidence="1">Uncharacterized protein</fullName>
    </submittedName>
</protein>
<proteinExistence type="predicted"/>
<gene>
    <name evidence="1" type="ORF">PFR_JS23-PH_1</name>
</gene>
<reference evidence="1 2" key="1">
    <citation type="submission" date="2016-09" db="EMBL/GenBank/DDBJ databases">
        <authorList>
            <person name="Laine KS P."/>
        </authorList>
    </citation>
    <scope>NUCLEOTIDE SEQUENCE [LARGE SCALE GENOMIC DNA]</scope>
    <source>
        <strain evidence="1">PFRJS-23</strain>
    </source>
</reference>
<accession>A0A509MHX5</accession>
<evidence type="ECO:0000313" key="2">
    <source>
        <dbReference type="Proteomes" id="UP000250080"/>
    </source>
</evidence>
<evidence type="ECO:0000313" key="1">
    <source>
        <dbReference type="EMBL" id="SCQ83143.1"/>
    </source>
</evidence>
<dbReference type="Proteomes" id="UP000250080">
    <property type="component" value="Chromosome II"/>
</dbReference>
<name>A0A509MHX5_9ACTN</name>
<dbReference type="EMBL" id="LT618794">
    <property type="protein sequence ID" value="SCQ83143.1"/>
    <property type="molecule type" value="Genomic_DNA"/>
</dbReference>